<evidence type="ECO:0000256" key="2">
    <source>
        <dbReference type="ARBA" id="ARBA00022840"/>
    </source>
</evidence>
<keyword evidence="1" id="KW-0547">Nucleotide-binding</keyword>
<dbReference type="InterPro" id="IPR050678">
    <property type="entry name" value="DNA_Partitioning_ATPase"/>
</dbReference>
<organism evidence="3">
    <name type="scientific">Polaromonas hydrogenivorans</name>
    <dbReference type="NCBI Taxonomy" id="335476"/>
    <lineage>
        <taxon>Bacteria</taxon>
        <taxon>Pseudomonadati</taxon>
        <taxon>Pseudomonadota</taxon>
        <taxon>Betaproteobacteria</taxon>
        <taxon>Burkholderiales</taxon>
        <taxon>Comamonadaceae</taxon>
        <taxon>Polaromonas</taxon>
    </lineage>
</organism>
<evidence type="ECO:0000313" key="3">
    <source>
        <dbReference type="EMBL" id="XBP70564.1"/>
    </source>
</evidence>
<protein>
    <submittedName>
        <fullName evidence="3">AAA family ATPase</fullName>
    </submittedName>
</protein>
<keyword evidence="2" id="KW-0067">ATP-binding</keyword>
<dbReference type="InterPro" id="IPR033756">
    <property type="entry name" value="YlxH/NBP35"/>
</dbReference>
<dbReference type="Pfam" id="PF10609">
    <property type="entry name" value="ParA"/>
    <property type="match status" value="1"/>
</dbReference>
<dbReference type="Gene3D" id="3.40.50.300">
    <property type="entry name" value="P-loop containing nucleotide triphosphate hydrolases"/>
    <property type="match status" value="1"/>
</dbReference>
<dbReference type="PANTHER" id="PTHR13696:SF52">
    <property type="entry name" value="PARA FAMILY PROTEIN CT_582"/>
    <property type="match status" value="1"/>
</dbReference>
<dbReference type="AlphaFoldDB" id="A0AAU7LSE7"/>
<reference evidence="3" key="1">
    <citation type="submission" date="2024-05" db="EMBL/GenBank/DDBJ databases">
        <authorList>
            <person name="Bunk B."/>
            <person name="Swiderski J."/>
            <person name="Sproer C."/>
            <person name="Thiel V."/>
        </authorList>
    </citation>
    <scope>NUCLEOTIDE SEQUENCE</scope>
    <source>
        <strain evidence="3">DSM 17735</strain>
    </source>
</reference>
<dbReference type="NCBIfam" id="NF047398">
    <property type="entry name" value="AAA_KGGVGR"/>
    <property type="match status" value="1"/>
</dbReference>
<dbReference type="InterPro" id="IPR027417">
    <property type="entry name" value="P-loop_NTPase"/>
</dbReference>
<evidence type="ECO:0000256" key="1">
    <source>
        <dbReference type="ARBA" id="ARBA00022741"/>
    </source>
</evidence>
<proteinExistence type="predicted"/>
<name>A0AAU7LSE7_9BURK</name>
<dbReference type="PANTHER" id="PTHR13696">
    <property type="entry name" value="P-LOOP CONTAINING NUCLEOSIDE TRIPHOSPHATE HYDROLASE"/>
    <property type="match status" value="1"/>
</dbReference>
<gene>
    <name evidence="3" type="ORF">ABLV49_01625</name>
</gene>
<sequence>MTIRFDPALGALTQWLTTHTDLLPQGDLVIVRDLRGQIRLIAESSMESVSWHAAHEDEMTELLGSYKAGGQFLIRLGRDQGFDSFFNAPDAYHCDGLPENWRVLDRLITGREWLYPPNAPKNHPPRFVFYGLKGGVGRSTALSMAAWHLARQGKKVLVIDLDLESPGLGNMLLPVRQDLSEEGDTALPGWPDFGLTDWFVEDAVGQADAELVRAMIQPSPINVAGRGEIFVVPAAGGLYAQDYVSKLSRVYADLPNREGIPEVFGDRLARAITQLEEQVKPDVVLLDSRAGIHHISAVALTRLNAFSYLFASDSEQTWAGYKALFSHWAIKPETIRRVRESLRLVSALTPAAEDKKAFRDFFGEHAFDAFIPLYDRESNEEPSADLFSFGPFQEDAPHRPICIWHDRVYGSFAPLKHTLQLDADNAKQAFHELFSRIDSDLQQETAA</sequence>
<dbReference type="RefSeq" id="WP_349279923.1">
    <property type="nucleotide sequence ID" value="NZ_CBCSCU010000008.1"/>
</dbReference>
<dbReference type="EMBL" id="CP157675">
    <property type="protein sequence ID" value="XBP70564.1"/>
    <property type="molecule type" value="Genomic_DNA"/>
</dbReference>
<dbReference type="SUPFAM" id="SSF52540">
    <property type="entry name" value="P-loop containing nucleoside triphosphate hydrolases"/>
    <property type="match status" value="1"/>
</dbReference>
<accession>A0AAU7LSE7</accession>